<sequence>MVQVQELFDNNILLILMSVLCSLGILVKILIYGIYKNLIKSSDNMANTNNKLMKLVKMKFEACYKLKIGVNNVDIFVDKYMYKYKFCGILLYTWENISGQLLILCLLTGAIGAGLAVYYDCGKTAILSTFFIGLLTSALLIIFESFLNLPAKRNIIRINMKDYLENMLKVRLEQENFYPEKLEEYRNEYFINENEERNTDNTDKHNVSQHLEKKSEQKVKGKDLLHIEDTAAVKEEVQNGVNYIKGNRDRKREDGQAKFSSKNDRKLNPDKKTTENYKINKEEEEIIEDILKEFMA</sequence>
<organism evidence="3 4">
    <name type="scientific">Mobilisporobacter senegalensis</name>
    <dbReference type="NCBI Taxonomy" id="1329262"/>
    <lineage>
        <taxon>Bacteria</taxon>
        <taxon>Bacillati</taxon>
        <taxon>Bacillota</taxon>
        <taxon>Clostridia</taxon>
        <taxon>Lachnospirales</taxon>
        <taxon>Lachnospiraceae</taxon>
        <taxon>Mobilisporobacter</taxon>
    </lineage>
</organism>
<feature type="transmembrane region" description="Helical" evidence="2">
    <location>
        <begin position="125"/>
        <end position="147"/>
    </location>
</feature>
<protein>
    <submittedName>
        <fullName evidence="3">Uncharacterized protein</fullName>
    </submittedName>
</protein>
<evidence type="ECO:0000256" key="2">
    <source>
        <dbReference type="SAM" id="Phobius"/>
    </source>
</evidence>
<dbReference type="RefSeq" id="WP_123610655.1">
    <property type="nucleotide sequence ID" value="NZ_RJVG01000013.1"/>
</dbReference>
<feature type="region of interest" description="Disordered" evidence="1">
    <location>
        <begin position="244"/>
        <end position="272"/>
    </location>
</feature>
<feature type="transmembrane region" description="Helical" evidence="2">
    <location>
        <begin position="101"/>
        <end position="119"/>
    </location>
</feature>
<keyword evidence="2" id="KW-0472">Membrane</keyword>
<feature type="region of interest" description="Disordered" evidence="1">
    <location>
        <begin position="193"/>
        <end position="219"/>
    </location>
</feature>
<reference evidence="3 4" key="1">
    <citation type="submission" date="2018-11" db="EMBL/GenBank/DDBJ databases">
        <title>Genomic Encyclopedia of Type Strains, Phase IV (KMG-IV): sequencing the most valuable type-strain genomes for metagenomic binning, comparative biology and taxonomic classification.</title>
        <authorList>
            <person name="Goeker M."/>
        </authorList>
    </citation>
    <scope>NUCLEOTIDE SEQUENCE [LARGE SCALE GENOMIC DNA]</scope>
    <source>
        <strain evidence="3 4">DSM 26537</strain>
    </source>
</reference>
<keyword evidence="2" id="KW-1133">Transmembrane helix</keyword>
<dbReference type="OrthoDB" id="9800316at2"/>
<name>A0A3N1XCA6_9FIRM</name>
<evidence type="ECO:0000313" key="3">
    <source>
        <dbReference type="EMBL" id="ROR23658.1"/>
    </source>
</evidence>
<comment type="caution">
    <text evidence="3">The sequence shown here is derived from an EMBL/GenBank/DDBJ whole genome shotgun (WGS) entry which is preliminary data.</text>
</comment>
<keyword evidence="2" id="KW-0812">Transmembrane</keyword>
<feature type="compositionally biased region" description="Basic and acidic residues" evidence="1">
    <location>
        <begin position="194"/>
        <end position="219"/>
    </location>
</feature>
<evidence type="ECO:0000313" key="4">
    <source>
        <dbReference type="Proteomes" id="UP000273083"/>
    </source>
</evidence>
<feature type="transmembrane region" description="Helical" evidence="2">
    <location>
        <begin position="12"/>
        <end position="35"/>
    </location>
</feature>
<accession>A0A3N1XCA6</accession>
<keyword evidence="4" id="KW-1185">Reference proteome</keyword>
<proteinExistence type="predicted"/>
<feature type="compositionally biased region" description="Basic and acidic residues" evidence="1">
    <location>
        <begin position="246"/>
        <end position="272"/>
    </location>
</feature>
<dbReference type="Proteomes" id="UP000273083">
    <property type="component" value="Unassembled WGS sequence"/>
</dbReference>
<gene>
    <name evidence="3" type="ORF">EDD66_11353</name>
</gene>
<dbReference type="AlphaFoldDB" id="A0A3N1XCA6"/>
<dbReference type="EMBL" id="RJVG01000013">
    <property type="protein sequence ID" value="ROR23658.1"/>
    <property type="molecule type" value="Genomic_DNA"/>
</dbReference>
<evidence type="ECO:0000256" key="1">
    <source>
        <dbReference type="SAM" id="MobiDB-lite"/>
    </source>
</evidence>